<keyword evidence="6" id="KW-0007">Acetylation</keyword>
<evidence type="ECO:0000256" key="6">
    <source>
        <dbReference type="HAMAP-Rule" id="MF_00313"/>
    </source>
</evidence>
<feature type="binding site" evidence="6">
    <location>
        <position position="63"/>
    </location>
    <ligand>
        <name>substrate</name>
    </ligand>
</feature>
<evidence type="ECO:0000313" key="8">
    <source>
        <dbReference type="Proteomes" id="UP001600165"/>
    </source>
</evidence>
<protein>
    <recommendedName>
        <fullName evidence="3 6">Glutaminase</fullName>
        <ecNumber evidence="3 6">3.5.1.2</ecNumber>
    </recommendedName>
</protein>
<feature type="binding site" evidence="6">
    <location>
        <position position="114"/>
    </location>
    <ligand>
        <name>substrate</name>
    </ligand>
</feature>
<comment type="catalytic activity">
    <reaction evidence="5 6">
        <text>L-glutamine + H2O = L-glutamate + NH4(+)</text>
        <dbReference type="Rhea" id="RHEA:15889"/>
        <dbReference type="ChEBI" id="CHEBI:15377"/>
        <dbReference type="ChEBI" id="CHEBI:28938"/>
        <dbReference type="ChEBI" id="CHEBI:29985"/>
        <dbReference type="ChEBI" id="CHEBI:58359"/>
        <dbReference type="EC" id="3.5.1.2"/>
    </reaction>
</comment>
<dbReference type="GO" id="GO:0004359">
    <property type="term" value="F:glutaminase activity"/>
    <property type="evidence" value="ECO:0007669"/>
    <property type="project" value="UniProtKB-EC"/>
</dbReference>
<evidence type="ECO:0000256" key="5">
    <source>
        <dbReference type="ARBA" id="ARBA00049534"/>
    </source>
</evidence>
<sequence>MSQFQQFLAALQAKYQPLATGQSASYIPELTKANPDWFAISVVTVDGQSYEVGDFEQTFTIQSISKVFVYGMVLEDHGREALLHKVGVEPTGDPFNSLIRLDEDSKRPDNPMINAGAIATTSLIKGADPTERLNRLMAMFRRYVGHEVFIDISTFMSERSTGHRNRAMAHLMLNFGMINGAIEEALDLYFQQCSLLVNCHDLALMAATLANRGVNPVTGEQAVNPEYIRDILSVMYTCGMYNFAGEWAYRVGIPAKSGVSGGILAVVPNQAGIAVFSPLLDKNGNSVRGLRVFEDLAQQYGFHLFDLSMGKCSFLASLTAAV</sequence>
<feature type="binding site" evidence="6">
    <location>
        <position position="241"/>
    </location>
    <ligand>
        <name>substrate</name>
    </ligand>
</feature>
<dbReference type="Proteomes" id="UP001600165">
    <property type="component" value="Unassembled WGS sequence"/>
</dbReference>
<evidence type="ECO:0000256" key="1">
    <source>
        <dbReference type="ARBA" id="ARBA00011076"/>
    </source>
</evidence>
<gene>
    <name evidence="6 7" type="primary">glsA</name>
    <name evidence="7" type="ORF">ACFVKH_04770</name>
</gene>
<dbReference type="PANTHER" id="PTHR12544">
    <property type="entry name" value="GLUTAMINASE"/>
    <property type="match status" value="1"/>
</dbReference>
<feature type="binding site" evidence="6">
    <location>
        <position position="165"/>
    </location>
    <ligand>
        <name>substrate</name>
    </ligand>
</feature>
<organism evidence="7 8">
    <name type="scientific">Almyronema epifaneia S1</name>
    <dbReference type="NCBI Taxonomy" id="2991925"/>
    <lineage>
        <taxon>Bacteria</taxon>
        <taxon>Bacillati</taxon>
        <taxon>Cyanobacteriota</taxon>
        <taxon>Cyanophyceae</taxon>
        <taxon>Nodosilineales</taxon>
        <taxon>Nodosilineaceae</taxon>
        <taxon>Almyronema</taxon>
        <taxon>Almyronema epifaneia</taxon>
    </lineage>
</organism>
<comment type="caution">
    <text evidence="7">The sequence shown here is derived from an EMBL/GenBank/DDBJ whole genome shotgun (WGS) entry which is preliminary data.</text>
</comment>
<keyword evidence="8" id="KW-1185">Reference proteome</keyword>
<feature type="binding site" evidence="6">
    <location>
        <position position="259"/>
    </location>
    <ligand>
        <name>substrate</name>
    </ligand>
</feature>
<feature type="binding site" evidence="6">
    <location>
        <position position="158"/>
    </location>
    <ligand>
        <name>substrate</name>
    </ligand>
</feature>
<comment type="subunit">
    <text evidence="2 6">Homotetramer.</text>
</comment>
<evidence type="ECO:0000256" key="2">
    <source>
        <dbReference type="ARBA" id="ARBA00011881"/>
    </source>
</evidence>
<dbReference type="InterPro" id="IPR012338">
    <property type="entry name" value="Beta-lactam/transpept-like"/>
</dbReference>
<evidence type="ECO:0000256" key="4">
    <source>
        <dbReference type="ARBA" id="ARBA00022801"/>
    </source>
</evidence>
<dbReference type="InterPro" id="IPR015868">
    <property type="entry name" value="Glutaminase"/>
</dbReference>
<dbReference type="Pfam" id="PF04960">
    <property type="entry name" value="Glutaminase"/>
    <property type="match status" value="1"/>
</dbReference>
<dbReference type="EC" id="3.5.1.2" evidence="3 6"/>
<dbReference type="RefSeq" id="WP_377962393.1">
    <property type="nucleotide sequence ID" value="NZ_JBHZOL010000030.1"/>
</dbReference>
<proteinExistence type="inferred from homology"/>
<dbReference type="HAMAP" id="MF_00313">
    <property type="entry name" value="Glutaminase"/>
    <property type="match status" value="1"/>
</dbReference>
<name>A0ABW6IDV5_9CYAN</name>
<reference evidence="7 8" key="1">
    <citation type="submission" date="2024-10" db="EMBL/GenBank/DDBJ databases">
        <authorList>
            <person name="Ratan Roy A."/>
            <person name="Morales Sandoval P.H."/>
            <person name="De Los Santos Villalobos S."/>
            <person name="Chakraborty S."/>
            <person name="Mukherjee J."/>
        </authorList>
    </citation>
    <scope>NUCLEOTIDE SEQUENCE [LARGE SCALE GENOMIC DNA]</scope>
    <source>
        <strain evidence="7 8">S1</strain>
    </source>
</reference>
<feature type="binding site" evidence="6">
    <location>
        <position position="189"/>
    </location>
    <ligand>
        <name>substrate</name>
    </ligand>
</feature>
<evidence type="ECO:0000256" key="3">
    <source>
        <dbReference type="ARBA" id="ARBA00012918"/>
    </source>
</evidence>
<dbReference type="NCBIfam" id="TIGR03814">
    <property type="entry name" value="Gln_ase"/>
    <property type="match status" value="1"/>
</dbReference>
<comment type="similarity">
    <text evidence="1 6">Belongs to the glutaminase family.</text>
</comment>
<dbReference type="EMBL" id="JBHZOL010000030">
    <property type="protein sequence ID" value="MFE4105579.1"/>
    <property type="molecule type" value="Genomic_DNA"/>
</dbReference>
<evidence type="ECO:0000313" key="7">
    <source>
        <dbReference type="EMBL" id="MFE4105579.1"/>
    </source>
</evidence>
<keyword evidence="4 6" id="KW-0378">Hydrolase</keyword>
<dbReference type="PANTHER" id="PTHR12544:SF29">
    <property type="entry name" value="GLUTAMINASE"/>
    <property type="match status" value="1"/>
</dbReference>
<dbReference type="SUPFAM" id="SSF56601">
    <property type="entry name" value="beta-lactamase/transpeptidase-like"/>
    <property type="match status" value="1"/>
</dbReference>
<dbReference type="Gene3D" id="3.40.710.10">
    <property type="entry name" value="DD-peptidase/beta-lactamase superfamily"/>
    <property type="match status" value="1"/>
</dbReference>
<accession>A0ABW6IDV5</accession>